<dbReference type="RefSeq" id="YP_009623748.1">
    <property type="nucleotide sequence ID" value="NC_042116.1"/>
</dbReference>
<gene>
    <name evidence="1" type="primary">g138</name>
</gene>
<reference evidence="1" key="2">
    <citation type="submission" date="2017-10" db="EMBL/GenBank/DDBJ databases">
        <authorList>
            <person name="Banno H."/>
            <person name="Chua N.-H."/>
        </authorList>
    </citation>
    <scope>NUCLEOTIDE SEQUENCE [LARGE SCALE GENOMIC DNA]</scope>
</reference>
<dbReference type="Proteomes" id="UP000240931">
    <property type="component" value="Segment"/>
</dbReference>
<evidence type="ECO:0000313" key="2">
    <source>
        <dbReference type="EMBL" id="VUE36184.1"/>
    </source>
</evidence>
<evidence type="ECO:0000313" key="1">
    <source>
        <dbReference type="EMBL" id="SOK58415.1"/>
    </source>
</evidence>
<dbReference type="GeneID" id="40100556"/>
<dbReference type="KEGG" id="vg:40100556"/>
<sequence>MAHKIIGNLEVTSGLTVNNKNALQSVNSTIKSNINGNLIIDGNIKDEVLDMFSQFPVSNVGDLGFLPLGVSGSYEGATNNYEQYMYPMQLEDDGTLTFLRPGTNGSSQGFYYAYINNALTTQDMTPITTTIKYHPSFVPQDRYIKSFATSDNSIFMGRLDNNQTFFSFPNGTMDQSKHTGFITSTIEVPDYVFMGKTYVYFLLGLNSADGDLNDTSPFSFKLSRVLISDLRAGNVNSYTTLTNWTSTGIYGTTSTNTNIVMAKKLADPNLANEPFCQYIGNFRRVLIFHQYRRGSFWGVEDESTGKIRVFCQNFIFSEVTFTSKSERWAFNFVIDVANKTAIADSDSRGYVTVTSPDQQTVVYNNPNLSFSMANITGTNETYRGAYNQLTLPSGIIFATDSTHFINQTFSIGRGQISNFTTVYNSFMRSTRTIVNRLSLFVQPTYGSAIGQNMVGVQPFPNNSLVVNARGENNGVSSSGYVFSKYGSAGYIYPSISSGTISGFAPRPERKFVGNNLRQLISIVDAAKNVSVYGSSFWEDGRISNALNFSDTNLVGTGTQSIELSTLIGLKTQILTSAYGSIWNNTISSSKIILYSIPNTINYSYAVVMFKMTNLEFRFILAEVSLSISNNVITAASLGRITNNTILDTDTNVEVTTNNQQAQGGLIIYEAEDFYYINIGIPFSCGVVGTSLEYVVQCAVDKTSKKIMEARTRATRTYAVLDINLRPYGVIPSLGFGFYKYSLSDYQTKLVFVPVGNNLNAYDLWNLNGVNNVILSQDVYTGFIVYFTQNTPVFISGKYKLLPIQSILLNDIKSNPANTTFYLYVNMLNGNAQYQISTTELAESYECIYLGTIVTDGTKIATINVSKVSRIDTYRPSRTQIGSAFPVSDNSATTNW</sequence>
<dbReference type="EMBL" id="LT960551">
    <property type="protein sequence ID" value="SOK58415.1"/>
    <property type="molecule type" value="Genomic_DNA"/>
</dbReference>
<name>A0A2C9CX91_9CAUD</name>
<evidence type="ECO:0000313" key="3">
    <source>
        <dbReference type="Proteomes" id="UP000240931"/>
    </source>
</evidence>
<evidence type="ECO:0000313" key="4">
    <source>
        <dbReference type="Proteomes" id="UP000317227"/>
    </source>
</evidence>
<protein>
    <submittedName>
        <fullName evidence="1">Phage minor tail protein</fullName>
    </submittedName>
</protein>
<organism evidence="1 3">
    <name type="scientific">Yersinia phage fHe-Yen9-04</name>
    <dbReference type="NCBI Taxonomy" id="2052742"/>
    <lineage>
        <taxon>Viruses</taxon>
        <taxon>Duplodnaviria</taxon>
        <taxon>Heunggongvirae</taxon>
        <taxon>Uroviricota</taxon>
        <taxon>Caudoviricetes</taxon>
        <taxon>Eneladusvirus</taxon>
        <taxon>Eneladusvirus Yen904</taxon>
    </lineage>
</organism>
<dbReference type="EMBL" id="LR596615">
    <property type="protein sequence ID" value="VUE36184.1"/>
    <property type="molecule type" value="Genomic_DNA"/>
</dbReference>
<dbReference type="Proteomes" id="UP000317227">
    <property type="component" value="Segment"/>
</dbReference>
<proteinExistence type="predicted"/>
<reference evidence="3" key="1">
    <citation type="submission" date="2017-10" db="EMBL/GenBank/DDBJ databases">
        <authorList>
            <person name="Skurnik M."/>
        </authorList>
    </citation>
    <scope>NUCLEOTIDE SEQUENCE [LARGE SCALE GENOMIC DNA]</scope>
</reference>
<dbReference type="OrthoDB" id="8144at10239"/>
<keyword evidence="3" id="KW-1185">Reference proteome</keyword>
<accession>A0A2C9CX91</accession>
<reference evidence="2 4" key="3">
    <citation type="submission" date="2019-06" db="EMBL/GenBank/DDBJ databases">
        <authorList>
            <person name="Bower L."/>
            <person name="Leinonen R."/>
        </authorList>
    </citation>
    <scope>NUCLEOTIDE SEQUENCE [LARGE SCALE GENOMIC DNA]</scope>
</reference>